<dbReference type="KEGG" id="txy:Thexy_1598"/>
<dbReference type="EMBL" id="CP002739">
    <property type="protein sequence ID" value="AEF17629.1"/>
    <property type="molecule type" value="Genomic_DNA"/>
</dbReference>
<dbReference type="GO" id="GO:0004140">
    <property type="term" value="F:dephospho-CoA kinase activity"/>
    <property type="evidence" value="ECO:0007669"/>
    <property type="project" value="UniProtKB-UniRule"/>
</dbReference>
<dbReference type="GO" id="GO:0015937">
    <property type="term" value="P:coenzyme A biosynthetic process"/>
    <property type="evidence" value="ECO:0007669"/>
    <property type="project" value="UniProtKB-UniRule"/>
</dbReference>
<dbReference type="InterPro" id="IPR027417">
    <property type="entry name" value="P-loop_NTPase"/>
</dbReference>
<dbReference type="SUPFAM" id="SSF52540">
    <property type="entry name" value="P-loop containing nucleoside triphosphate hydrolases"/>
    <property type="match status" value="1"/>
</dbReference>
<dbReference type="Pfam" id="PF01121">
    <property type="entry name" value="CoaE"/>
    <property type="match status" value="1"/>
</dbReference>
<evidence type="ECO:0000256" key="5">
    <source>
        <dbReference type="ARBA" id="ARBA00022777"/>
    </source>
</evidence>
<sequence>MVKVIGLTGGIASGKSTVSSILKSLGAVIIDADVVSREIMIKGTETYNILISVFGREILRKDGEIDRRKLGNLVFADKEKLNKLNEITHPEIIKRIKDIIEEERKKGKEKAIVLDAALLIEMKLFNMVDEVWLVVVDKKTQIRRLMKRDNLSYKDALNRIKSQMSIEDKMKYADFIINNCKDFNAIKRQVELLWGRFSK</sequence>
<evidence type="ECO:0000313" key="11">
    <source>
        <dbReference type="Proteomes" id="UP000007239"/>
    </source>
</evidence>
<evidence type="ECO:0000256" key="7">
    <source>
        <dbReference type="ARBA" id="ARBA00022993"/>
    </source>
</evidence>
<dbReference type="HOGENOM" id="CLU_057180_2_1_9"/>
<dbReference type="NCBIfam" id="TIGR00152">
    <property type="entry name" value="dephospho-CoA kinase"/>
    <property type="match status" value="1"/>
</dbReference>
<comment type="pathway">
    <text evidence="8">Cofactor biosynthesis; coenzyme A biosynthesis; CoA from (R)-pantothenate: step 5/5.</text>
</comment>
<keyword evidence="4 8" id="KW-0547">Nucleotide-binding</keyword>
<gene>
    <name evidence="8" type="primary">coaE</name>
    <name evidence="10" type="ordered locus">Thexy_1598</name>
</gene>
<dbReference type="Gene3D" id="3.40.50.300">
    <property type="entry name" value="P-loop containing nucleotide triphosphate hydrolases"/>
    <property type="match status" value="1"/>
</dbReference>
<dbReference type="GO" id="GO:0005524">
    <property type="term" value="F:ATP binding"/>
    <property type="evidence" value="ECO:0007669"/>
    <property type="project" value="UniProtKB-UniRule"/>
</dbReference>
<name>F6BHN0_THEXL</name>
<protein>
    <recommendedName>
        <fullName evidence="8 9">Dephospho-CoA kinase</fullName>
        <ecNumber evidence="8 9">2.7.1.24</ecNumber>
    </recommendedName>
    <alternativeName>
        <fullName evidence="8">Dephosphocoenzyme A kinase</fullName>
    </alternativeName>
</protein>
<dbReference type="HAMAP" id="MF_00376">
    <property type="entry name" value="Dephospho_CoA_kinase"/>
    <property type="match status" value="1"/>
</dbReference>
<comment type="subcellular location">
    <subcellularLocation>
        <location evidence="8">Cytoplasm</location>
    </subcellularLocation>
</comment>
<feature type="binding site" evidence="8">
    <location>
        <begin position="12"/>
        <end position="17"/>
    </location>
    <ligand>
        <name>ATP</name>
        <dbReference type="ChEBI" id="CHEBI:30616"/>
    </ligand>
</feature>
<dbReference type="EC" id="2.7.1.24" evidence="8 9"/>
<dbReference type="PANTHER" id="PTHR10695:SF46">
    <property type="entry name" value="BIFUNCTIONAL COENZYME A SYNTHASE-RELATED"/>
    <property type="match status" value="1"/>
</dbReference>
<comment type="similarity">
    <text evidence="1 8">Belongs to the CoaE family.</text>
</comment>
<comment type="function">
    <text evidence="8">Catalyzes the phosphorylation of the 3'-hydroxyl group of dephosphocoenzyme A to form coenzyme A.</text>
</comment>
<dbReference type="Proteomes" id="UP000007239">
    <property type="component" value="Chromosome"/>
</dbReference>
<keyword evidence="2 8" id="KW-0963">Cytoplasm</keyword>
<dbReference type="GO" id="GO:0005737">
    <property type="term" value="C:cytoplasm"/>
    <property type="evidence" value="ECO:0007669"/>
    <property type="project" value="UniProtKB-SubCell"/>
</dbReference>
<keyword evidence="3 8" id="KW-0808">Transferase</keyword>
<evidence type="ECO:0000256" key="6">
    <source>
        <dbReference type="ARBA" id="ARBA00022840"/>
    </source>
</evidence>
<dbReference type="STRING" id="858215.Thexy_1598"/>
<dbReference type="PROSITE" id="PS51219">
    <property type="entry name" value="DPCK"/>
    <property type="match status" value="1"/>
</dbReference>
<evidence type="ECO:0000256" key="3">
    <source>
        <dbReference type="ARBA" id="ARBA00022679"/>
    </source>
</evidence>
<evidence type="ECO:0000256" key="9">
    <source>
        <dbReference type="NCBIfam" id="TIGR00152"/>
    </source>
</evidence>
<proteinExistence type="inferred from homology"/>
<dbReference type="eggNOG" id="COG0237">
    <property type="taxonomic scope" value="Bacteria"/>
</dbReference>
<dbReference type="InterPro" id="IPR001977">
    <property type="entry name" value="Depp_CoAkinase"/>
</dbReference>
<keyword evidence="7 8" id="KW-0173">Coenzyme A biosynthesis</keyword>
<keyword evidence="6 8" id="KW-0067">ATP-binding</keyword>
<accession>F6BHN0</accession>
<organism evidence="10 11">
    <name type="scientific">Thermoanaerobacterium xylanolyticum (strain ATCC 49914 / DSM 7097 / LX-11)</name>
    <dbReference type="NCBI Taxonomy" id="858215"/>
    <lineage>
        <taxon>Bacteria</taxon>
        <taxon>Bacillati</taxon>
        <taxon>Bacillota</taxon>
        <taxon>Clostridia</taxon>
        <taxon>Thermoanaerobacterales</taxon>
        <taxon>Thermoanaerobacteraceae</taxon>
        <taxon>Thermoanaerobacterium</taxon>
    </lineage>
</organism>
<reference evidence="10" key="1">
    <citation type="submission" date="2011-05" db="EMBL/GenBank/DDBJ databases">
        <title>Complete sequence of Thermoanaerobacterium xylanolyticum LX-11.</title>
        <authorList>
            <consortium name="US DOE Joint Genome Institute"/>
            <person name="Lucas S."/>
            <person name="Han J."/>
            <person name="Lapidus A."/>
            <person name="Cheng J.-F."/>
            <person name="Goodwin L."/>
            <person name="Pitluck S."/>
            <person name="Peters L."/>
            <person name="Mikhailova N."/>
            <person name="Lu M."/>
            <person name="Han C."/>
            <person name="Tapia R."/>
            <person name="Land M."/>
            <person name="Hauser L."/>
            <person name="Kyrpides N."/>
            <person name="Ivanova N."/>
            <person name="Pagani I."/>
            <person name="Hemme C."/>
            <person name="Woyke T."/>
        </authorList>
    </citation>
    <scope>NUCLEOTIDE SEQUENCE</scope>
    <source>
        <strain evidence="10">LX-11</strain>
    </source>
</reference>
<dbReference type="FunFam" id="3.40.50.300:FF:000991">
    <property type="entry name" value="Dephospho-CoA kinase"/>
    <property type="match status" value="1"/>
</dbReference>
<keyword evidence="11" id="KW-1185">Reference proteome</keyword>
<evidence type="ECO:0000256" key="1">
    <source>
        <dbReference type="ARBA" id="ARBA00009018"/>
    </source>
</evidence>
<dbReference type="AlphaFoldDB" id="F6BHN0"/>
<dbReference type="CDD" id="cd02022">
    <property type="entry name" value="DPCK"/>
    <property type="match status" value="1"/>
</dbReference>
<dbReference type="UniPathway" id="UPA00241">
    <property type="reaction ID" value="UER00356"/>
</dbReference>
<dbReference type="PANTHER" id="PTHR10695">
    <property type="entry name" value="DEPHOSPHO-COA KINASE-RELATED"/>
    <property type="match status" value="1"/>
</dbReference>
<evidence type="ECO:0000256" key="8">
    <source>
        <dbReference type="HAMAP-Rule" id="MF_00376"/>
    </source>
</evidence>
<evidence type="ECO:0000256" key="2">
    <source>
        <dbReference type="ARBA" id="ARBA00022490"/>
    </source>
</evidence>
<keyword evidence="5 8" id="KW-0418">Kinase</keyword>
<evidence type="ECO:0000256" key="4">
    <source>
        <dbReference type="ARBA" id="ARBA00022741"/>
    </source>
</evidence>
<comment type="catalytic activity">
    <reaction evidence="8">
        <text>3'-dephospho-CoA + ATP = ADP + CoA + H(+)</text>
        <dbReference type="Rhea" id="RHEA:18245"/>
        <dbReference type="ChEBI" id="CHEBI:15378"/>
        <dbReference type="ChEBI" id="CHEBI:30616"/>
        <dbReference type="ChEBI" id="CHEBI:57287"/>
        <dbReference type="ChEBI" id="CHEBI:57328"/>
        <dbReference type="ChEBI" id="CHEBI:456216"/>
        <dbReference type="EC" id="2.7.1.24"/>
    </reaction>
</comment>
<evidence type="ECO:0000313" key="10">
    <source>
        <dbReference type="EMBL" id="AEF17629.1"/>
    </source>
</evidence>